<dbReference type="KEGG" id="uam:UABAM_05314"/>
<accession>A0A5S9F5R9</accession>
<proteinExistence type="predicted"/>
<dbReference type="PANTHER" id="PTHR32309:SF13">
    <property type="entry name" value="FERRIC ENTEROBACTIN TRANSPORT PROTEIN FEPE"/>
    <property type="match status" value="1"/>
</dbReference>
<keyword evidence="2" id="KW-0812">Transmembrane</keyword>
<keyword evidence="2" id="KW-1133">Transmembrane helix</keyword>
<name>A0A5S9F5R9_UABAM</name>
<feature type="transmembrane region" description="Helical" evidence="2">
    <location>
        <begin position="20"/>
        <end position="43"/>
    </location>
</feature>
<protein>
    <submittedName>
        <fullName evidence="3">Uncharacterized protein</fullName>
    </submittedName>
</protein>
<dbReference type="PANTHER" id="PTHR32309">
    <property type="entry name" value="TYROSINE-PROTEIN KINASE"/>
    <property type="match status" value="1"/>
</dbReference>
<dbReference type="RefSeq" id="WP_151970948.1">
    <property type="nucleotide sequence ID" value="NZ_AP019860.1"/>
</dbReference>
<evidence type="ECO:0000256" key="2">
    <source>
        <dbReference type="SAM" id="Phobius"/>
    </source>
</evidence>
<feature type="coiled-coil region" evidence="1">
    <location>
        <begin position="155"/>
        <end position="182"/>
    </location>
</feature>
<sequence length="700" mass="80210">MPTEEKKPLPIHIPTTIKAFLMLWWFAVLTLVIGVFVSIITAISFGKELYRCRAIYLYSPKQIPELVTFGALSLQTHVSLIKLPANLEVMAQRLGKSSRSIAGSFNVIVGKKEGMVTFLVESSSATDAFETMKVVTDVFISSQIEKRRSHAQEYITAFNGQYQKALQNLRSAQQEMQTFIQKNKIVDISKEKQWYLEKIVSIEIELQHARIDLSATDIKLNKMQSILQDLEKKVKKERISQGQKESLTDMSLRKERLRQLISEAKNRQIFTTELRAAQENLERLQKMKNQNVASEQQISEAKARIRSIEAKLKDTKEITKWKKEIEKLDNFIVPKAEEDTPSSLILKDILLQMFNLQLQQVAAQDRVTKIENNIRENQQHLDKLAYLQEEYNGLERTIALSASVVKQYRKMIEAADLISKLKKPDFLVVSPPKLPKRHSKSNKKLIAILIFALFFMLAFAVPSIYGLISLSCRSAGEARARLGLKILGEFRSPSQKRYPGIVKRITRRILNLFRRSFTVKTHLPNYEIDGNQFYNLASKISPHIQGERGWTIALCEAHDQGSDHLRSVGYGLSYYISKMGYKTMLVDMVSHKQTDLQSMCESENISYVSIPISDKKIIREQSFADLLEKAKDQHNVIFILAPTAEHTASFRLCVRYCEGSIMLIEAGVHPFWHYFKAKNILKEEESVILGMSVSNIQRPF</sequence>
<dbReference type="GO" id="GO:0004713">
    <property type="term" value="F:protein tyrosine kinase activity"/>
    <property type="evidence" value="ECO:0007669"/>
    <property type="project" value="TreeGrafter"/>
</dbReference>
<evidence type="ECO:0000256" key="1">
    <source>
        <dbReference type="SAM" id="Coils"/>
    </source>
</evidence>
<feature type="transmembrane region" description="Helical" evidence="2">
    <location>
        <begin position="445"/>
        <end position="468"/>
    </location>
</feature>
<feature type="coiled-coil region" evidence="1">
    <location>
        <begin position="213"/>
        <end position="318"/>
    </location>
</feature>
<reference evidence="3 4" key="1">
    <citation type="submission" date="2019-08" db="EMBL/GenBank/DDBJ databases">
        <title>Complete genome sequence of Candidatus Uab amorphum.</title>
        <authorList>
            <person name="Shiratori T."/>
            <person name="Suzuki S."/>
            <person name="Kakizawa Y."/>
            <person name="Ishida K."/>
        </authorList>
    </citation>
    <scope>NUCLEOTIDE SEQUENCE [LARGE SCALE GENOMIC DNA]</scope>
    <source>
        <strain evidence="3 4">SRT547</strain>
    </source>
</reference>
<evidence type="ECO:0000313" key="4">
    <source>
        <dbReference type="Proteomes" id="UP000326354"/>
    </source>
</evidence>
<dbReference type="GO" id="GO:0005886">
    <property type="term" value="C:plasma membrane"/>
    <property type="evidence" value="ECO:0007669"/>
    <property type="project" value="TreeGrafter"/>
</dbReference>
<dbReference type="Proteomes" id="UP000326354">
    <property type="component" value="Chromosome"/>
</dbReference>
<feature type="coiled-coil region" evidence="1">
    <location>
        <begin position="370"/>
        <end position="397"/>
    </location>
</feature>
<gene>
    <name evidence="3" type="ORF">UABAM_05314</name>
</gene>
<keyword evidence="4" id="KW-1185">Reference proteome</keyword>
<evidence type="ECO:0000313" key="3">
    <source>
        <dbReference type="EMBL" id="BBM86912.1"/>
    </source>
</evidence>
<keyword evidence="1" id="KW-0175">Coiled coil</keyword>
<dbReference type="AlphaFoldDB" id="A0A5S9F5R9"/>
<dbReference type="EMBL" id="AP019860">
    <property type="protein sequence ID" value="BBM86912.1"/>
    <property type="molecule type" value="Genomic_DNA"/>
</dbReference>
<organism evidence="3 4">
    <name type="scientific">Uabimicrobium amorphum</name>
    <dbReference type="NCBI Taxonomy" id="2596890"/>
    <lineage>
        <taxon>Bacteria</taxon>
        <taxon>Pseudomonadati</taxon>
        <taxon>Planctomycetota</taxon>
        <taxon>Candidatus Uabimicrobiia</taxon>
        <taxon>Candidatus Uabimicrobiales</taxon>
        <taxon>Candidatus Uabimicrobiaceae</taxon>
        <taxon>Candidatus Uabimicrobium</taxon>
    </lineage>
</organism>
<dbReference type="InterPro" id="IPR050445">
    <property type="entry name" value="Bact_polysacc_biosynth/exp"/>
</dbReference>
<keyword evidence="2" id="KW-0472">Membrane</keyword>